<evidence type="ECO:0000313" key="1">
    <source>
        <dbReference type="EMBL" id="BDR53558.1"/>
    </source>
</evidence>
<evidence type="ECO:0000313" key="2">
    <source>
        <dbReference type="Proteomes" id="UP001321766"/>
    </source>
</evidence>
<keyword evidence="2" id="KW-1185">Reference proteome</keyword>
<dbReference type="Proteomes" id="UP001321766">
    <property type="component" value="Chromosome"/>
</dbReference>
<accession>A0ABM8B9R3</accession>
<protein>
    <recommendedName>
        <fullName evidence="3">Transposase</fullName>
    </recommendedName>
</protein>
<proteinExistence type="predicted"/>
<evidence type="ECO:0008006" key="3">
    <source>
        <dbReference type="Google" id="ProtNLM"/>
    </source>
</evidence>
<name>A0ABM8B9R3_9BIFI</name>
<sequence>MTSYEAKCGLKATDAMVDSWGQEANKSTYHGQVGQTVARKEFQRPLLHSQPKA</sequence>
<reference evidence="1 2" key="1">
    <citation type="journal article" date="2023" name="Microbiol. Spectr.">
        <title>Symbiosis of Carpenter Bees with Uncharacterized Lactic Acid Bacteria Showing NAD Auxotrophy.</title>
        <authorList>
            <person name="Kawasaki S."/>
            <person name="Ozawa K."/>
            <person name="Mori T."/>
            <person name="Yamamoto A."/>
            <person name="Ito M."/>
            <person name="Ohkuma M."/>
            <person name="Sakamoto M."/>
            <person name="Matsutani M."/>
        </authorList>
    </citation>
    <scope>NUCLEOTIDE SEQUENCE [LARGE SCALE GENOMIC DNA]</scope>
    <source>
        <strain evidence="1 2">Kim37-2</strain>
    </source>
</reference>
<organism evidence="1 2">
    <name type="scientific">Bombiscardovia nodaiensis</name>
    <dbReference type="NCBI Taxonomy" id="2932181"/>
    <lineage>
        <taxon>Bacteria</taxon>
        <taxon>Bacillati</taxon>
        <taxon>Actinomycetota</taxon>
        <taxon>Actinomycetes</taxon>
        <taxon>Bifidobacteriales</taxon>
        <taxon>Bifidobacteriaceae</taxon>
        <taxon>Bombiscardovia</taxon>
    </lineage>
</organism>
<dbReference type="EMBL" id="AP026798">
    <property type="protein sequence ID" value="BDR53558.1"/>
    <property type="molecule type" value="Genomic_DNA"/>
</dbReference>
<gene>
    <name evidence="1" type="ORF">KIM372_14650</name>
</gene>